<gene>
    <name evidence="2" type="ORF">CKA38_00905</name>
</gene>
<dbReference type="InterPro" id="IPR011008">
    <property type="entry name" value="Dimeric_a/b-barrel"/>
</dbReference>
<feature type="domain" description="ABM" evidence="1">
    <location>
        <begin position="342"/>
        <end position="430"/>
    </location>
</feature>
<dbReference type="KEGG" id="elut:CKA38_00905"/>
<dbReference type="EMBL" id="CP023004">
    <property type="protein sequence ID" value="AWI08012.1"/>
    <property type="molecule type" value="Genomic_DNA"/>
</dbReference>
<dbReference type="PANTHER" id="PTHR33336:SF15">
    <property type="entry name" value="ABM DOMAIN-CONTAINING PROTEIN"/>
    <property type="match status" value="1"/>
</dbReference>
<evidence type="ECO:0000259" key="1">
    <source>
        <dbReference type="PROSITE" id="PS51725"/>
    </source>
</evidence>
<dbReference type="GO" id="GO:0003824">
    <property type="term" value="F:catalytic activity"/>
    <property type="evidence" value="ECO:0007669"/>
    <property type="project" value="TreeGrafter"/>
</dbReference>
<evidence type="ECO:0000313" key="2">
    <source>
        <dbReference type="EMBL" id="AWI08012.1"/>
    </source>
</evidence>
<dbReference type="SUPFAM" id="SSF54909">
    <property type="entry name" value="Dimeric alpha+beta barrel"/>
    <property type="match status" value="1"/>
</dbReference>
<dbReference type="AlphaFoldDB" id="A0A2U8E0A3"/>
<protein>
    <recommendedName>
        <fullName evidence="1">ABM domain-containing protein</fullName>
    </recommendedName>
</protein>
<reference evidence="2 3" key="1">
    <citation type="journal article" date="2018" name="Syst. Appl. Microbiol.">
        <title>Ereboglobus luteus gen. nov. sp. nov. from cockroach guts, and new insights into the oxygen relationship of the genera Opitutus and Didymococcus (Verrucomicrobia: Opitutaceae).</title>
        <authorList>
            <person name="Tegtmeier D."/>
            <person name="Belitz A."/>
            <person name="Radek R."/>
            <person name="Heimerl T."/>
            <person name="Brune A."/>
        </authorList>
    </citation>
    <scope>NUCLEOTIDE SEQUENCE [LARGE SCALE GENOMIC DNA]</scope>
    <source>
        <strain evidence="2 3">Ho45</strain>
    </source>
</reference>
<dbReference type="Gene3D" id="1.20.144.10">
    <property type="entry name" value="Phosphatidic acid phosphatase type 2/haloperoxidase"/>
    <property type="match status" value="1"/>
</dbReference>
<dbReference type="PROSITE" id="PS51725">
    <property type="entry name" value="ABM"/>
    <property type="match status" value="1"/>
</dbReference>
<proteinExistence type="predicted"/>
<dbReference type="InterPro" id="IPR000326">
    <property type="entry name" value="PAP2/HPO"/>
</dbReference>
<sequence>MLSPCRSKTSVWVLLMPSMMPKDTRLAGKRKSCARKTITKLRNTFLRNANGREPIRPAPETCCTKQSVSRILKTFPMKKHPFPILLLLIALTPWLSGQSGETGKKNYYTGTAEDLLSLVPPPPADDSPAGMADLETILQLQRDRTPEQIARAKRIDSHSSTQMGAVAFGPSFTKENFPRTTALMQELRATRSKMIGNGKEIWKRPRPYQRSKEVVICVKKPKDLSYPSGHSATGAFRGALYSAAFPEYKPIFDAQVRETMWCRVLGGVHYPTDVMAGRDLGIRTAEAMLKNPDTQAAIKEIRDEITAYMKKHPEVEAHAKQRLAEVTAKPVSRRGKTSKDQLKIIATLVAKESHKSAVRNALTAVVDGTRKEPGNISYALHQDTVNPLKYTIIEVWKNQEAIDLHNKSAHFLAFAETIKDKVDSLSIDIIREIY</sequence>
<dbReference type="PANTHER" id="PTHR33336">
    <property type="entry name" value="QUINOL MONOOXYGENASE YGIN-RELATED"/>
    <property type="match status" value="1"/>
</dbReference>
<dbReference type="SMART" id="SM00014">
    <property type="entry name" value="acidPPc"/>
    <property type="match status" value="1"/>
</dbReference>
<keyword evidence="3" id="KW-1185">Reference proteome</keyword>
<dbReference type="Gene3D" id="3.30.70.100">
    <property type="match status" value="1"/>
</dbReference>
<name>A0A2U8E0A3_9BACT</name>
<dbReference type="SUPFAM" id="SSF48317">
    <property type="entry name" value="Acid phosphatase/Vanadium-dependent haloperoxidase"/>
    <property type="match status" value="1"/>
</dbReference>
<evidence type="ECO:0000313" key="3">
    <source>
        <dbReference type="Proteomes" id="UP000244896"/>
    </source>
</evidence>
<organism evidence="2 3">
    <name type="scientific">Ereboglobus luteus</name>
    <dbReference type="NCBI Taxonomy" id="1796921"/>
    <lineage>
        <taxon>Bacteria</taxon>
        <taxon>Pseudomonadati</taxon>
        <taxon>Verrucomicrobiota</taxon>
        <taxon>Opitutia</taxon>
        <taxon>Opitutales</taxon>
        <taxon>Opitutaceae</taxon>
        <taxon>Ereboglobus</taxon>
    </lineage>
</organism>
<dbReference type="InterPro" id="IPR036938">
    <property type="entry name" value="PAP2/HPO_sf"/>
</dbReference>
<dbReference type="Pfam" id="PF03992">
    <property type="entry name" value="ABM"/>
    <property type="match status" value="1"/>
</dbReference>
<dbReference type="Pfam" id="PF01569">
    <property type="entry name" value="PAP2"/>
    <property type="match status" value="1"/>
</dbReference>
<accession>A0A2U8E0A3</accession>
<dbReference type="InterPro" id="IPR050744">
    <property type="entry name" value="AI-2_Isomerase_LsrG"/>
</dbReference>
<dbReference type="Proteomes" id="UP000244896">
    <property type="component" value="Chromosome"/>
</dbReference>
<dbReference type="InterPro" id="IPR007138">
    <property type="entry name" value="ABM_dom"/>
</dbReference>